<dbReference type="Pfam" id="PF17802">
    <property type="entry name" value="SpaA"/>
    <property type="match status" value="1"/>
</dbReference>
<evidence type="ECO:0000259" key="3">
    <source>
        <dbReference type="Pfam" id="PF17802"/>
    </source>
</evidence>
<feature type="transmembrane region" description="Helical" evidence="2">
    <location>
        <begin position="12"/>
        <end position="34"/>
    </location>
</feature>
<dbReference type="Pfam" id="PF19407">
    <property type="entry name" value="DUF5979"/>
    <property type="match status" value="2"/>
</dbReference>
<protein>
    <submittedName>
        <fullName evidence="6">Uncharacterized protein</fullName>
    </submittedName>
</protein>
<reference evidence="6 7" key="1">
    <citation type="submission" date="2016-10" db="EMBL/GenBank/DDBJ databases">
        <title>Actinomyces aegypiusis sp. nov., isolated from the Aegypius monachus in Qinghai Tibet Plateau China.</title>
        <authorList>
            <person name="Wang Y."/>
        </authorList>
    </citation>
    <scope>NUCLEOTIDE SEQUENCE [LARGE SCALE GENOMIC DNA]</scope>
    <source>
        <strain evidence="6 7">VUL4_3</strain>
    </source>
</reference>
<organism evidence="6 7">
    <name type="scientific">Boudabousia tangfeifanii</name>
    <dbReference type="NCBI Taxonomy" id="1912795"/>
    <lineage>
        <taxon>Bacteria</taxon>
        <taxon>Bacillati</taxon>
        <taxon>Actinomycetota</taxon>
        <taxon>Actinomycetes</taxon>
        <taxon>Actinomycetales</taxon>
        <taxon>Actinomycetaceae</taxon>
        <taxon>Boudabousia</taxon>
    </lineage>
</organism>
<dbReference type="Proteomes" id="UP000176288">
    <property type="component" value="Chromosome"/>
</dbReference>
<feature type="transmembrane region" description="Helical" evidence="2">
    <location>
        <begin position="2385"/>
        <end position="2404"/>
    </location>
</feature>
<dbReference type="RefSeq" id="WP_071163387.1">
    <property type="nucleotide sequence ID" value="NZ_CP017812.1"/>
</dbReference>
<feature type="region of interest" description="Disordered" evidence="1">
    <location>
        <begin position="1921"/>
        <end position="1940"/>
    </location>
</feature>
<dbReference type="PROSITE" id="PS51318">
    <property type="entry name" value="TAT"/>
    <property type="match status" value="1"/>
</dbReference>
<evidence type="ECO:0000256" key="2">
    <source>
        <dbReference type="SAM" id="Phobius"/>
    </source>
</evidence>
<evidence type="ECO:0000313" key="6">
    <source>
        <dbReference type="EMBL" id="AOZ71921.1"/>
    </source>
</evidence>
<dbReference type="InterPro" id="IPR045826">
    <property type="entry name" value="SpaA_PFL_dom_2"/>
</dbReference>
<dbReference type="OrthoDB" id="3732843at2"/>
<dbReference type="GO" id="GO:0005975">
    <property type="term" value="P:carbohydrate metabolic process"/>
    <property type="evidence" value="ECO:0007669"/>
    <property type="project" value="UniProtKB-ARBA"/>
</dbReference>
<dbReference type="InterPro" id="IPR046022">
    <property type="entry name" value="DUF5979"/>
</dbReference>
<dbReference type="Gene3D" id="2.60.40.10">
    <property type="entry name" value="Immunoglobulins"/>
    <property type="match status" value="1"/>
</dbReference>
<keyword evidence="2" id="KW-0472">Membrane</keyword>
<feature type="domain" description="SpaA-like prealbumin fold" evidence="3">
    <location>
        <begin position="2260"/>
        <end position="2341"/>
    </location>
</feature>
<dbReference type="InterPro" id="IPR041033">
    <property type="entry name" value="SpaA_PFL_dom_1"/>
</dbReference>
<dbReference type="STRING" id="1912795.BK816_00290"/>
<dbReference type="KEGG" id="avu:BK816_00290"/>
<keyword evidence="7" id="KW-1185">Reference proteome</keyword>
<evidence type="ECO:0000259" key="4">
    <source>
        <dbReference type="Pfam" id="PF19403"/>
    </source>
</evidence>
<feature type="domain" description="SpaA-like prealbumin fold" evidence="4">
    <location>
        <begin position="1171"/>
        <end position="1267"/>
    </location>
</feature>
<keyword evidence="2" id="KW-1133">Transmembrane helix</keyword>
<evidence type="ECO:0000256" key="1">
    <source>
        <dbReference type="SAM" id="MobiDB-lite"/>
    </source>
</evidence>
<dbReference type="InterPro" id="IPR013783">
    <property type="entry name" value="Ig-like_fold"/>
</dbReference>
<sequence>MKDTKKASRRSLVNFAAIGSTVAVALAMLVPTYFGLGANARTATAVEGVELTVPDISMAVSNPRIANDPEKGVEITRDGCLRTGLGIEHRTTETVWNGQNNWLDSYERWLTATPNNRPTEWSYVARGKEPIYPLPRCPQYMDLNKQTSLGIQPNNPGRVTAGKPFVLGRIRHNNIEVSYLVNGMDNTFKYLRANFKMRLGDKEDIFPWTQFETFNEKVIGNPPNETVLYTCELGSVAPDGSGRGKGKVDPLQKHCSDDILTLSKTVSDKLSIVENGVKYDLNVRGFVEAGPDGQCPEDPALSDNKSKFITAEKKDTIACIYASFDEERPVKIAKQVERDGNAAVQIPSVNFTKDIPGLWETAYDTLTPSGWGEAGKAVSDRIINVVPNGENIKVKEERLVPARRGDDGDGWQLEAIKCTDGVGQEIPIPADKIDLDKGTIDLSAIPAAKSAAAIPVTCTFVNRYRTTTPPPRLTIIKKVVGGSAQPSDWTFVAELQPRSADYVLHSGETKEIAPGAYILNEYEGPDGYEQFGDWECVSDEGNGRLEKPNRVILDNGDHLTCTITNKLKASDLVLEKKLTGDRAGLKPDARFKIHYTCTGDELSTPLKGVAELAVDETKTVSDVPLGSVCTVEEEPPTADMLNGPLYQWNPYTVTRDGDYEMRRARTSVFGGGAYYTKVYEGSNKVTVTNSIRSGSQVTLEKRILDSNGREIASTDERFGAQNWMLKYSDALSRHAASADDDEAHRTWMVEPGKFTISEAGLTETAKLFTQKSVNCEVQRSGESDYSPLPANPTGDYTINSGEKVKCVFVNQLRAPKLVLTKQVTGAGTEVPGGDRNDWRLIARLDGSRLARLDGTGQVQGTVNAGTYQLSETAASRYDDLSAFTRGEWQCKRIEMERNTLGDAAPDPDQPLQGFPRAVEVQNAEGGNGTLQVDEGYDYSCVIVNTMRNTSFVIEKVVTGEKAGLVDPDTTFNISYRCTSDVLPAPLTGTATLADGDTKRVDNVPVGANCVVSEAKPATELLVDSSYRWADPVISPAPLTVAMGGENKVTVTNRIDRDRGTLRLVKVLLDTNGQEVESVGRVTPYTWILTASRTDSSDVVTGRTGVEGTVPAGRYTLSENDRGRAPGFSQVGVSCVKNLGNGRTEPTGSGTSVDVANGDDITCTFRNQRDGGSITLLKKVVGEGKLEPRETWTLEARQLGSVNPEVSGKHGVKGTNLPTGTYRLNETPDNVPGYVLVNWQCQNADGIPVQLGIGNSFELQKGDDITCTATNRRTEGPAFNVKKEAAQDEVTVNVAEKTFVATYNVTIENKGTVAEMPGDLTERPKFPNGFNITNVEISRDGQALPATSRDGVWTVTSETLGEMQPQAKQVLKVTITGTVDLEKAKQLTPADLVCQNVRPGDLNSATGGYNRVELSTEKPGEDGDNDACEPIKPKFSVSKSTGESPDAPMVNVVNNNDGTYTAIYSVVVRNDSLVPGEIPVIRDTPTFPAGAEIKSVEFSSEGKTSVPLPQERDLIKVARTSTELKGLESKVYTVKYVLSFGPAANKLTQEAFTCKTTDTFETENPSGFFNKVVLEGDNVADRTDDNIACENLPPVWEVAKRDTDATSVVPPAEGPVELPYTVTVYNRNPYAATPTGLLDLMTPPAGYAIESVKVVNPEGITFTPAQPAEDPAGTYRFNINGVGQIAGNGELEINVIINAVVKDKEKVEKLTPADLVCKDANPPTDTDKTAMFNQVLVDNEPGDKLTDNQACISLSPAFKLRKENVEESPVVDGNTITVKYRVVVSNTTGVKGAVPTITDTPNFGKGFVPTNARVDGQTVPVTTDETTGQLKFELPTEQDGQIMLEPGQEKSWLVEMDVNIDPAVPNFSAENGICEGKAGEGFTPAKGLYNKVSFNDAPDGDGEANNEACQNLTPKLSVKKTNAADENGAQPNGGSASYDPETDTYTSAYVVTLQNESIIPTRNTADVIDVNTFPAGVKLLEVTVAENGGAPSENRLEELQENGKLLLQAANTSQVLAGKGTGETPAAGSFVKYTVTYKYQVDTADKSYDETKFVCAADQNYDTANPSGLVNKVNMEADSDGTTNNYACQNLTPRLRIQKDITTNGGESGENQTFEVIYDIKVTNDGDLPGDTGVLTDTPKFAPGLIINSVEKGEAGKNGEFVFTKTEIGADGNIPLSNGLVIKPGENNAKYFKLRFNVTLDPSVPEYNEEALACEANNETVYTPAKGLFNRVNMDLQKDSDGAKNNVACGPVNPGAGKKVVKIIKQGQEGNLDGAEFALYPVDPSTPDAKPLENGVTRGAAVGEFVTAALDLNKDYWLVETKAPYGHLLLAKPVKFHLGPEGIVTDNEIATGAITVTVSNAENGPTITVTDLEAGQLPKSGGIGQLPYVLVTLLLLGAAGAIQFTSSRRRRELV</sequence>
<gene>
    <name evidence="6" type="ORF">BK816_00290</name>
</gene>
<feature type="domain" description="DUF5979" evidence="5">
    <location>
        <begin position="573"/>
        <end position="641"/>
    </location>
</feature>
<dbReference type="EMBL" id="CP017812">
    <property type="protein sequence ID" value="AOZ71921.1"/>
    <property type="molecule type" value="Genomic_DNA"/>
</dbReference>
<feature type="domain" description="SpaA-like prealbumin fold" evidence="4">
    <location>
        <begin position="816"/>
        <end position="895"/>
    </location>
</feature>
<proteinExistence type="predicted"/>
<evidence type="ECO:0000313" key="7">
    <source>
        <dbReference type="Proteomes" id="UP000176288"/>
    </source>
</evidence>
<dbReference type="InterPro" id="IPR006311">
    <property type="entry name" value="TAT_signal"/>
</dbReference>
<feature type="domain" description="SpaA-like prealbumin fold" evidence="4">
    <location>
        <begin position="1060"/>
        <end position="1163"/>
    </location>
</feature>
<feature type="domain" description="DUF5979" evidence="5">
    <location>
        <begin position="951"/>
        <end position="1053"/>
    </location>
</feature>
<keyword evidence="2" id="KW-0812">Transmembrane</keyword>
<dbReference type="Pfam" id="PF19403">
    <property type="entry name" value="SpaA_2"/>
    <property type="match status" value="4"/>
</dbReference>
<accession>A0A1D9MHY1</accession>
<name>A0A1D9MHY1_9ACTO</name>
<evidence type="ECO:0000259" key="5">
    <source>
        <dbReference type="Pfam" id="PF19407"/>
    </source>
</evidence>
<feature type="domain" description="SpaA-like prealbumin fold" evidence="4">
    <location>
        <begin position="470"/>
        <end position="563"/>
    </location>
</feature>